<dbReference type="AlphaFoldDB" id="A0A6H2A3L3"/>
<evidence type="ECO:0000313" key="1">
    <source>
        <dbReference type="EMBL" id="QJA54404.1"/>
    </source>
</evidence>
<sequence>MLEAVPSELVAIRKTGDFLSWLKRQPLDPEDKKLLLLAWCDAVGVPLTDWMVRETGLR</sequence>
<gene>
    <name evidence="1" type="ORF">TM448A04708_0010</name>
</gene>
<name>A0A6H2A3L3_9ZZZZ</name>
<reference evidence="1" key="1">
    <citation type="submission" date="2020-03" db="EMBL/GenBank/DDBJ databases">
        <title>The deep terrestrial virosphere.</title>
        <authorList>
            <person name="Holmfeldt K."/>
            <person name="Nilsson E."/>
            <person name="Simone D."/>
            <person name="Lopez-Fernandez M."/>
            <person name="Wu X."/>
            <person name="de Brujin I."/>
            <person name="Lundin D."/>
            <person name="Andersson A."/>
            <person name="Bertilsson S."/>
            <person name="Dopson M."/>
        </authorList>
    </citation>
    <scope>NUCLEOTIDE SEQUENCE</scope>
    <source>
        <strain evidence="1">TM448A04708</strain>
    </source>
</reference>
<proteinExistence type="predicted"/>
<protein>
    <submittedName>
        <fullName evidence="1">Uncharacterized protein</fullName>
    </submittedName>
</protein>
<organism evidence="1">
    <name type="scientific">viral metagenome</name>
    <dbReference type="NCBI Taxonomy" id="1070528"/>
    <lineage>
        <taxon>unclassified sequences</taxon>
        <taxon>metagenomes</taxon>
        <taxon>organismal metagenomes</taxon>
    </lineage>
</organism>
<accession>A0A6H2A3L3</accession>
<dbReference type="EMBL" id="MT144503">
    <property type="protein sequence ID" value="QJA54404.1"/>
    <property type="molecule type" value="Genomic_DNA"/>
</dbReference>